<accession>A0ABQ5YQ56</accession>
<evidence type="ECO:0000313" key="1">
    <source>
        <dbReference type="EMBL" id="GLR26693.1"/>
    </source>
</evidence>
<protein>
    <recommendedName>
        <fullName evidence="3">DUF1841 domain-containing protein</fullName>
    </recommendedName>
</protein>
<dbReference type="EMBL" id="BSOJ01000015">
    <property type="protein sequence ID" value="GLR26693.1"/>
    <property type="molecule type" value="Genomic_DNA"/>
</dbReference>
<comment type="caution">
    <text evidence="1">The sequence shown here is derived from an EMBL/GenBank/DDBJ whole genome shotgun (WGS) entry which is preliminary data.</text>
</comment>
<sequence>MFNPTRDQARLFFLNTWKKYHQEQPLTDAESIALQWMSRHPEYFPTFDADIEHVLAKDYSVESGEGNPFLHLSMHLAVAEQISINQPPGIRSAYDKLCERLGDEHLAAHQVFECLAEQIYQQQKNGIAFDSARYINCILDHCNLPPGKA</sequence>
<name>A0ABQ5YQ56_9BURK</name>
<reference evidence="2" key="1">
    <citation type="journal article" date="2019" name="Int. J. Syst. Evol. Microbiol.">
        <title>The Global Catalogue of Microorganisms (GCM) 10K type strain sequencing project: providing services to taxonomists for standard genome sequencing and annotation.</title>
        <authorList>
            <consortium name="The Broad Institute Genomics Platform"/>
            <consortium name="The Broad Institute Genome Sequencing Center for Infectious Disease"/>
            <person name="Wu L."/>
            <person name="Ma J."/>
        </authorList>
    </citation>
    <scope>NUCLEOTIDE SEQUENCE [LARGE SCALE GENOMIC DNA]</scope>
    <source>
        <strain evidence="2">NBRC 105857</strain>
    </source>
</reference>
<keyword evidence="2" id="KW-1185">Reference proteome</keyword>
<dbReference type="Proteomes" id="UP001156664">
    <property type="component" value="Unassembled WGS sequence"/>
</dbReference>
<dbReference type="InterPro" id="IPR014993">
    <property type="entry name" value="DUF1841"/>
</dbReference>
<evidence type="ECO:0000313" key="2">
    <source>
        <dbReference type="Proteomes" id="UP001156664"/>
    </source>
</evidence>
<dbReference type="RefSeq" id="WP_284281330.1">
    <property type="nucleotide sequence ID" value="NZ_BSOJ01000015.1"/>
</dbReference>
<proteinExistence type="predicted"/>
<dbReference type="Pfam" id="PF08897">
    <property type="entry name" value="DUF1841"/>
    <property type="match status" value="1"/>
</dbReference>
<organism evidence="1 2">
    <name type="scientific">Limnobacter litoralis</name>
    <dbReference type="NCBI Taxonomy" id="481366"/>
    <lineage>
        <taxon>Bacteria</taxon>
        <taxon>Pseudomonadati</taxon>
        <taxon>Pseudomonadota</taxon>
        <taxon>Betaproteobacteria</taxon>
        <taxon>Burkholderiales</taxon>
        <taxon>Burkholderiaceae</taxon>
        <taxon>Limnobacter</taxon>
    </lineage>
</organism>
<evidence type="ECO:0008006" key="3">
    <source>
        <dbReference type="Google" id="ProtNLM"/>
    </source>
</evidence>
<gene>
    <name evidence="1" type="ORF">GCM10007875_17830</name>
</gene>